<accession>A0A0F9IXU1</accession>
<name>A0A0F9IXU1_9ZZZZ</name>
<dbReference type="EMBL" id="LAZR01011354">
    <property type="protein sequence ID" value="KKM62163.1"/>
    <property type="molecule type" value="Genomic_DNA"/>
</dbReference>
<proteinExistence type="predicted"/>
<dbReference type="AlphaFoldDB" id="A0A0F9IXU1"/>
<comment type="caution">
    <text evidence="1">The sequence shown here is derived from an EMBL/GenBank/DDBJ whole genome shotgun (WGS) entry which is preliminary data.</text>
</comment>
<evidence type="ECO:0000313" key="1">
    <source>
        <dbReference type="EMBL" id="KKM62163.1"/>
    </source>
</evidence>
<sequence length="154" mass="17970">MTDGEKKKFNVDIKSSQFLHRGIWHYSHKGRFVDCVLYHSMADMGLDGPEIFREYGKSIEPIAPRVGQVKIQNIRELMEYMYSIMTDEWVARIKGGIKKGMPAHEVFALFPIAYQWILRLRYLHDKGLWGKVQVQPEVKRGIKTVSKEMILKGE</sequence>
<reference evidence="1" key="1">
    <citation type="journal article" date="2015" name="Nature">
        <title>Complex archaea that bridge the gap between prokaryotes and eukaryotes.</title>
        <authorList>
            <person name="Spang A."/>
            <person name="Saw J.H."/>
            <person name="Jorgensen S.L."/>
            <person name="Zaremba-Niedzwiedzka K."/>
            <person name="Martijn J."/>
            <person name="Lind A.E."/>
            <person name="van Eijk R."/>
            <person name="Schleper C."/>
            <person name="Guy L."/>
            <person name="Ettema T.J."/>
        </authorList>
    </citation>
    <scope>NUCLEOTIDE SEQUENCE</scope>
</reference>
<gene>
    <name evidence="1" type="ORF">LCGC14_1524480</name>
</gene>
<organism evidence="1">
    <name type="scientific">marine sediment metagenome</name>
    <dbReference type="NCBI Taxonomy" id="412755"/>
    <lineage>
        <taxon>unclassified sequences</taxon>
        <taxon>metagenomes</taxon>
        <taxon>ecological metagenomes</taxon>
    </lineage>
</organism>
<protein>
    <submittedName>
        <fullName evidence="1">Uncharacterized protein</fullName>
    </submittedName>
</protein>